<dbReference type="STRING" id="1471761.B0W44_14470"/>
<reference evidence="1 2" key="1">
    <citation type="journal article" date="2015" name="Int. J. Syst. Evol. Microbiol.">
        <title>Novibacillus thermophilus gen. nov., sp. nov., a Gram-staining-negative and moderately thermophilic member of the family Thermoactinomycetaceae.</title>
        <authorList>
            <person name="Yang G."/>
            <person name="Chen J."/>
            <person name="Zhou S."/>
        </authorList>
    </citation>
    <scope>NUCLEOTIDE SEQUENCE [LARGE SCALE GENOMIC DNA]</scope>
    <source>
        <strain evidence="1 2">SG-1</strain>
    </source>
</reference>
<proteinExistence type="predicted"/>
<dbReference type="EMBL" id="CP019699">
    <property type="protein sequence ID" value="AQS56772.1"/>
    <property type="molecule type" value="Genomic_DNA"/>
</dbReference>
<sequence>MDHTLNNSDTSLDLSQQLDAQVNQSYEITTNFGTVQGTVSYIGFDYIELVEASMSTVIVPYENIVSISPI</sequence>
<dbReference type="RefSeq" id="WP_077720638.1">
    <property type="nucleotide sequence ID" value="NZ_CP019699.1"/>
</dbReference>
<dbReference type="AlphaFoldDB" id="A0A1U9K9Q7"/>
<protein>
    <recommendedName>
        <fullName evidence="3">DUF2642 domain-containing protein</fullName>
    </recommendedName>
</protein>
<name>A0A1U9K9Q7_9BACL</name>
<evidence type="ECO:0000313" key="2">
    <source>
        <dbReference type="Proteomes" id="UP000188603"/>
    </source>
</evidence>
<evidence type="ECO:0000313" key="1">
    <source>
        <dbReference type="EMBL" id="AQS56772.1"/>
    </source>
</evidence>
<gene>
    <name evidence="1" type="ORF">B0W44_14470</name>
</gene>
<dbReference type="Proteomes" id="UP000188603">
    <property type="component" value="Chromosome"/>
</dbReference>
<dbReference type="KEGG" id="ntr:B0W44_14470"/>
<keyword evidence="2" id="KW-1185">Reference proteome</keyword>
<evidence type="ECO:0008006" key="3">
    <source>
        <dbReference type="Google" id="ProtNLM"/>
    </source>
</evidence>
<accession>A0A1U9K9Q7</accession>
<organism evidence="1 2">
    <name type="scientific">Novibacillus thermophilus</name>
    <dbReference type="NCBI Taxonomy" id="1471761"/>
    <lineage>
        <taxon>Bacteria</taxon>
        <taxon>Bacillati</taxon>
        <taxon>Bacillota</taxon>
        <taxon>Bacilli</taxon>
        <taxon>Bacillales</taxon>
        <taxon>Thermoactinomycetaceae</taxon>
        <taxon>Novibacillus</taxon>
    </lineage>
</organism>